<name>A0A0F8VW48_9ZZZZ</name>
<dbReference type="AlphaFoldDB" id="A0A0F8VW48"/>
<reference evidence="1" key="1">
    <citation type="journal article" date="2015" name="Nature">
        <title>Complex archaea that bridge the gap between prokaryotes and eukaryotes.</title>
        <authorList>
            <person name="Spang A."/>
            <person name="Saw J.H."/>
            <person name="Jorgensen S.L."/>
            <person name="Zaremba-Niedzwiedzka K."/>
            <person name="Martijn J."/>
            <person name="Lind A.E."/>
            <person name="van Eijk R."/>
            <person name="Schleper C."/>
            <person name="Guy L."/>
            <person name="Ettema T.J."/>
        </authorList>
    </citation>
    <scope>NUCLEOTIDE SEQUENCE</scope>
</reference>
<gene>
    <name evidence="1" type="ORF">LCGC14_3144110</name>
</gene>
<organism evidence="1">
    <name type="scientific">marine sediment metagenome</name>
    <dbReference type="NCBI Taxonomy" id="412755"/>
    <lineage>
        <taxon>unclassified sequences</taxon>
        <taxon>metagenomes</taxon>
        <taxon>ecological metagenomes</taxon>
    </lineage>
</organism>
<proteinExistence type="predicted"/>
<comment type="caution">
    <text evidence="1">The sequence shown here is derived from an EMBL/GenBank/DDBJ whole genome shotgun (WGS) entry which is preliminary data.</text>
</comment>
<sequence>MAVWFVCVGCDGEGLIMCWRCYGSGVDPENDGDCAFCDGSSTEFCDICEGEGGYYAEGENEQ</sequence>
<dbReference type="EMBL" id="LAZR01069013">
    <property type="protein sequence ID" value="KKK48537.1"/>
    <property type="molecule type" value="Genomic_DNA"/>
</dbReference>
<protein>
    <submittedName>
        <fullName evidence="1">Uncharacterized protein</fullName>
    </submittedName>
</protein>
<evidence type="ECO:0000313" key="1">
    <source>
        <dbReference type="EMBL" id="KKK48537.1"/>
    </source>
</evidence>
<accession>A0A0F8VW48</accession>